<dbReference type="InterPro" id="IPR001343">
    <property type="entry name" value="Hemolysn_Ca-bd"/>
</dbReference>
<comment type="subcellular location">
    <subcellularLocation>
        <location evidence="1">Secreted</location>
    </subcellularLocation>
</comment>
<dbReference type="SUPFAM" id="SSF50998">
    <property type="entry name" value="Quinoprotein alcohol dehydrogenase-like"/>
    <property type="match status" value="1"/>
</dbReference>
<proteinExistence type="predicted"/>
<organism evidence="3 4">
    <name type="scientific">Qipengyuania gelatinilytica</name>
    <dbReference type="NCBI Taxonomy" id="2867231"/>
    <lineage>
        <taxon>Bacteria</taxon>
        <taxon>Pseudomonadati</taxon>
        <taxon>Pseudomonadota</taxon>
        <taxon>Alphaproteobacteria</taxon>
        <taxon>Sphingomonadales</taxon>
        <taxon>Erythrobacteraceae</taxon>
        <taxon>Qipengyuania</taxon>
    </lineage>
</organism>
<evidence type="ECO:0000313" key="3">
    <source>
        <dbReference type="EMBL" id="QZD95597.1"/>
    </source>
</evidence>
<dbReference type="InterPro" id="IPR018511">
    <property type="entry name" value="Hemolysin-typ_Ca-bd_CS"/>
</dbReference>
<evidence type="ECO:0000313" key="4">
    <source>
        <dbReference type="Proteomes" id="UP000824321"/>
    </source>
</evidence>
<dbReference type="PROSITE" id="PS00330">
    <property type="entry name" value="HEMOLYSIN_CALCIUM"/>
    <property type="match status" value="3"/>
</dbReference>
<sequence length="1067" mass="111466">MAEFLIETQGDENWVLSPDGAFIYVACNDGYVRTYDASTGELQVETFVGDDLDAIAISPDGVFLFVSLATLTNEAGTGADFTATGHLALIDVGYGPDPYTGDFYVSYFEVPISGDDRGIADISVSDYGEVLVSLHSANGTSSSLISLDLGYGGMTDLGDIPGDGTAVSLTPSGAYSMTLVGELYQADSQFSLVTPDGYVFTDNTFTQPGVMDFSSGVEAVSGNDYDGYIAVFADGALNIFTKDFYYIDTLSMYDGFSGDIAALAFSADGETLYAYDAAAGVIVSYVAGFDDFTGPTFTQGETFAVDGITAAVLPYGIEMAISADGSQAFLNTTAGILSVALSGGGTGNPADNDILEGTPGDDVLDGGIGEDTMTGGLGDDTYYVDNPGDLVVELPNEGTDTVITSYGTYTLPDNVENLGITGDATDFVLTGNELDNRMELGTYIIDGLGSLEAYGLGGADYIDASLLQSWNGWTILLDGGEGNDTLFGSDFGYNQLYGGDGADLLYAAGSQNDLYGGDGVDYLTVAGSGNSTLDGGAGIDTLDASLATGYVFFWVDDTDDVVIVGSGVDYWSGNPTNYLHTTADYYVIPEGIFDVRFEGSGYTQTVVGTDSTNHFRGMDALDTAIGGGGNDYYYLNSGDATVVEDADGGYDRVQLITGSSYTMALNVEEATVFNNATLYGNEQDNVLAGQYGTFYGGAGNDTYRVWETGTIVEYADEGIDTVLVNYSYTLGANLENITYREFWHANGAQLTGNELDNVITGSNGNETLSGMAGSDTIYGDVEGAEMHATYDADDIIHGGDGQDFLYGVYGNDTINGDDDVDYIYGGDGNDIVDGGHHSDRVWGEAGDDTLYGGTGWDRLDGGDGNDWMAGGNGTDYLFGGADDDEIHGGNGHDRAYGGTGADLIFGEDGNDRILGGKDNDTIDGGIGDDLLFGGAGNDVLLGGEGNDWLRGEWGKDILTGGAGADTFVFGRYETGKWLSSADVITDFSQADGDLIDLSAFDADTSSGADDEFTFIGDAAFSGTAGELRYSSDGNQTMVEGDVDGDGTADFIIVLDGDIALQGADFVL</sequence>
<dbReference type="Gene3D" id="2.130.10.10">
    <property type="entry name" value="YVTN repeat-like/Quinoprotein amine dehydrogenase"/>
    <property type="match status" value="1"/>
</dbReference>
<dbReference type="PANTHER" id="PTHR38340:SF1">
    <property type="entry name" value="S-LAYER PROTEIN"/>
    <property type="match status" value="1"/>
</dbReference>
<name>A0ABX9A2U3_9SPHN</name>
<gene>
    <name evidence="3" type="ORF">K3136_02385</name>
</gene>
<dbReference type="InterPro" id="IPR050557">
    <property type="entry name" value="RTX_toxin/Mannuronan_C5-epim"/>
</dbReference>
<evidence type="ECO:0000256" key="2">
    <source>
        <dbReference type="ARBA" id="ARBA00022525"/>
    </source>
</evidence>
<reference evidence="3 4" key="1">
    <citation type="submission" date="2021-08" db="EMBL/GenBank/DDBJ databases">
        <title>Comparative Genomics Analysis of the Genus Qipengyuania Reveals Extensive Genetic Diversity and Metabolic Versatility, Including the Description of Fifteen Novel Species.</title>
        <authorList>
            <person name="Liu Y."/>
        </authorList>
    </citation>
    <scope>NUCLEOTIDE SEQUENCE [LARGE SCALE GENOMIC DNA]</scope>
    <source>
        <strain evidence="3 4">1NDH1</strain>
    </source>
</reference>
<dbReference type="RefSeq" id="WP_221431336.1">
    <property type="nucleotide sequence ID" value="NZ_CP081294.1"/>
</dbReference>
<dbReference type="InterPro" id="IPR011049">
    <property type="entry name" value="Serralysin-like_metalloprot_C"/>
</dbReference>
<protein>
    <recommendedName>
        <fullName evidence="5">Calcium-binding protein</fullName>
    </recommendedName>
</protein>
<dbReference type="InterPro" id="IPR011047">
    <property type="entry name" value="Quinoprotein_ADH-like_sf"/>
</dbReference>
<keyword evidence="4" id="KW-1185">Reference proteome</keyword>
<dbReference type="PRINTS" id="PR00313">
    <property type="entry name" value="CABNDNGRPT"/>
</dbReference>
<dbReference type="Gene3D" id="2.160.20.160">
    <property type="match status" value="1"/>
</dbReference>
<dbReference type="Proteomes" id="UP000824321">
    <property type="component" value="Chromosome"/>
</dbReference>
<dbReference type="SUPFAM" id="SSF51120">
    <property type="entry name" value="beta-Roll"/>
    <property type="match status" value="5"/>
</dbReference>
<keyword evidence="2" id="KW-0964">Secreted</keyword>
<evidence type="ECO:0000256" key="1">
    <source>
        <dbReference type="ARBA" id="ARBA00004613"/>
    </source>
</evidence>
<accession>A0ABX9A2U3</accession>
<dbReference type="InterPro" id="IPR015943">
    <property type="entry name" value="WD40/YVTN_repeat-like_dom_sf"/>
</dbReference>
<dbReference type="EMBL" id="CP081294">
    <property type="protein sequence ID" value="QZD95597.1"/>
    <property type="molecule type" value="Genomic_DNA"/>
</dbReference>
<evidence type="ECO:0008006" key="5">
    <source>
        <dbReference type="Google" id="ProtNLM"/>
    </source>
</evidence>
<dbReference type="Gene3D" id="2.150.10.10">
    <property type="entry name" value="Serralysin-like metalloprotease, C-terminal"/>
    <property type="match status" value="3"/>
</dbReference>
<dbReference type="Pfam" id="PF00353">
    <property type="entry name" value="HemolysinCabind"/>
    <property type="match status" value="11"/>
</dbReference>
<dbReference type="PANTHER" id="PTHR38340">
    <property type="entry name" value="S-LAYER PROTEIN"/>
    <property type="match status" value="1"/>
</dbReference>